<comment type="caution">
    <text evidence="1">The sequence shown here is derived from an EMBL/GenBank/DDBJ whole genome shotgun (WGS) entry which is preliminary data.</text>
</comment>
<accession>A0A9X1LCA7</accession>
<dbReference type="Proteomes" id="UP001139311">
    <property type="component" value="Unassembled WGS sequence"/>
</dbReference>
<dbReference type="AlphaFoldDB" id="A0A9X1LCA7"/>
<name>A0A9X1LCA7_9PROT</name>
<sequence length="448" mass="47494">MDDEDDRIGAAEELAREVAPDLDSILVTIYPDADTLDTIRPGEADVATANAVARTVAEAMSEEGVEVFVQRADRGAFRRWLAGREDRPEIRRGWVDRGRLLRGGDAFRALGLKAPPPEPPPRFPPAPGPVADELLAAYGDGESSAFEALLGELIEAGRGDVLDLAVRKIRERQSDENAAELRAGMLAAAAAAAVGASGWAELVALPVALSPGAVPDAVALADGLIASGGLAPEEELRFLPGWRSPGAVEELSLLAMRRVLFDLVADRDPPDLPPGDTDDLARHGFGVLVGLRVDWSIPVWDVIEAAGGLPEEPLDDEETPEERGRARALDRWRGQVAAENDGSVPLDLVPLPEAGAAIAGFLDEAGGHLGGLDEIREFIEAARREAGGEEVVCRPRVAGETLELTLTTAEGRFLDSLTLPPERLPASAEGMLGLLGAFVRLVRDPPGR</sequence>
<proteinExistence type="predicted"/>
<dbReference type="EMBL" id="JAJAQI010000025">
    <property type="protein sequence ID" value="MCB4823372.1"/>
    <property type="molecule type" value="Genomic_DNA"/>
</dbReference>
<keyword evidence="2" id="KW-1185">Reference proteome</keyword>
<dbReference type="RefSeq" id="WP_226610000.1">
    <property type="nucleotide sequence ID" value="NZ_JAJAQI010000025.1"/>
</dbReference>
<gene>
    <name evidence="1" type="ORF">LHA35_16690</name>
</gene>
<protein>
    <submittedName>
        <fullName evidence="1">Uncharacterized protein</fullName>
    </submittedName>
</protein>
<reference evidence="1" key="1">
    <citation type="submission" date="2021-10" db="EMBL/GenBank/DDBJ databases">
        <title>Roseicella aerolatum sp. nov., isolated from aerosols of e-waste dismantling site.</title>
        <authorList>
            <person name="Qin T."/>
        </authorList>
    </citation>
    <scope>NUCLEOTIDE SEQUENCE</scope>
    <source>
        <strain evidence="1">GB24</strain>
    </source>
</reference>
<organism evidence="1 2">
    <name type="scientific">Roseicella aerolata</name>
    <dbReference type="NCBI Taxonomy" id="2883479"/>
    <lineage>
        <taxon>Bacteria</taxon>
        <taxon>Pseudomonadati</taxon>
        <taxon>Pseudomonadota</taxon>
        <taxon>Alphaproteobacteria</taxon>
        <taxon>Acetobacterales</taxon>
        <taxon>Roseomonadaceae</taxon>
        <taxon>Roseicella</taxon>
    </lineage>
</organism>
<evidence type="ECO:0000313" key="2">
    <source>
        <dbReference type="Proteomes" id="UP001139311"/>
    </source>
</evidence>
<evidence type="ECO:0000313" key="1">
    <source>
        <dbReference type="EMBL" id="MCB4823372.1"/>
    </source>
</evidence>